<protein>
    <recommendedName>
        <fullName evidence="5">Aldose 1-epimerase</fullName>
        <ecNumber evidence="5">5.1.3.3</ecNumber>
    </recommendedName>
</protein>
<name>A0A7U4J962_9SPHN</name>
<evidence type="ECO:0000256" key="7">
    <source>
        <dbReference type="PIRSR" id="PIRSR005096-2"/>
    </source>
</evidence>
<evidence type="ECO:0000256" key="3">
    <source>
        <dbReference type="ARBA" id="ARBA00023235"/>
    </source>
</evidence>
<dbReference type="Proteomes" id="UP000032300">
    <property type="component" value="Chromosome"/>
</dbReference>
<organism evidence="10 11">
    <name type="scientific">Sphingomonas hengshuiensis</name>
    <dbReference type="NCBI Taxonomy" id="1609977"/>
    <lineage>
        <taxon>Bacteria</taxon>
        <taxon>Pseudomonadati</taxon>
        <taxon>Pseudomonadota</taxon>
        <taxon>Alphaproteobacteria</taxon>
        <taxon>Sphingomonadales</taxon>
        <taxon>Sphingomonadaceae</taxon>
        <taxon>Sphingomonas</taxon>
    </lineage>
</organism>
<dbReference type="InterPro" id="IPR014718">
    <property type="entry name" value="GH-type_carb-bd"/>
</dbReference>
<dbReference type="KEGG" id="sphi:TS85_13120"/>
<dbReference type="RefSeq" id="WP_044332736.1">
    <property type="nucleotide sequence ID" value="NZ_CP010836.1"/>
</dbReference>
<dbReference type="GO" id="GO:0004034">
    <property type="term" value="F:aldose 1-epimerase activity"/>
    <property type="evidence" value="ECO:0007669"/>
    <property type="project" value="UniProtKB-EC"/>
</dbReference>
<feature type="chain" id="PRO_5031003815" description="Aldose 1-epimerase" evidence="9">
    <location>
        <begin position="20"/>
        <end position="380"/>
    </location>
</feature>
<dbReference type="GO" id="GO:0005737">
    <property type="term" value="C:cytoplasm"/>
    <property type="evidence" value="ECO:0007669"/>
    <property type="project" value="TreeGrafter"/>
</dbReference>
<keyword evidence="3 5" id="KW-0413">Isomerase</keyword>
<dbReference type="Gene3D" id="2.70.98.10">
    <property type="match status" value="1"/>
</dbReference>
<accession>A0A7U4J962</accession>
<feature type="active site" description="Proton acceptor" evidence="6">
    <location>
        <position position="341"/>
    </location>
</feature>
<dbReference type="EMBL" id="CP010836">
    <property type="protein sequence ID" value="AJP72518.1"/>
    <property type="molecule type" value="Genomic_DNA"/>
</dbReference>
<gene>
    <name evidence="10" type="ORF">TS85_13120</name>
</gene>
<feature type="signal peptide" evidence="9">
    <location>
        <begin position="1"/>
        <end position="19"/>
    </location>
</feature>
<evidence type="ECO:0000313" key="11">
    <source>
        <dbReference type="Proteomes" id="UP000032300"/>
    </source>
</evidence>
<reference evidence="10 11" key="2">
    <citation type="submission" date="2015-02" db="EMBL/GenBank/DDBJ databases">
        <title>The complete genome of Sphingomonas hengshuiensis sp. WHSC-8 isolated from soil of Hengshui Lake.</title>
        <authorList>
            <person name="Wei S."/>
            <person name="Guo J."/>
            <person name="Su C."/>
            <person name="Wu R."/>
            <person name="Zhang Z."/>
            <person name="Liang K."/>
            <person name="Li H."/>
            <person name="Wang T."/>
            <person name="Liu H."/>
            <person name="Zhang C."/>
            <person name="Li Z."/>
            <person name="Wang Q."/>
            <person name="Meng J."/>
        </authorList>
    </citation>
    <scope>NUCLEOTIDE SEQUENCE [LARGE SCALE GENOMIC DNA]</scope>
    <source>
        <strain evidence="10 11">WHSC-8</strain>
    </source>
</reference>
<reference evidence="10 11" key="1">
    <citation type="journal article" date="2015" name="Int. J. Syst. Evol. Microbiol.">
        <title>Sphingomonas hengshuiensis sp. nov., isolated from lake wetland.</title>
        <authorList>
            <person name="Wei S."/>
            <person name="Wang T."/>
            <person name="Liu H."/>
            <person name="Zhang C."/>
            <person name="Guo J."/>
            <person name="Wang Q."/>
            <person name="Liang K."/>
            <person name="Zhang Z."/>
        </authorList>
    </citation>
    <scope>NUCLEOTIDE SEQUENCE [LARGE SCALE GENOMIC DNA]</scope>
    <source>
        <strain evidence="10 11">WHSC-8</strain>
    </source>
</reference>
<evidence type="ECO:0000256" key="4">
    <source>
        <dbReference type="ARBA" id="ARBA00023277"/>
    </source>
</evidence>
<dbReference type="PANTHER" id="PTHR10091:SF0">
    <property type="entry name" value="GALACTOSE MUTAROTASE"/>
    <property type="match status" value="1"/>
</dbReference>
<dbReference type="InterPro" id="IPR008183">
    <property type="entry name" value="Aldose_1/G6P_1-epimerase"/>
</dbReference>
<evidence type="ECO:0000256" key="8">
    <source>
        <dbReference type="PIRSR" id="PIRSR005096-3"/>
    </source>
</evidence>
<comment type="pathway">
    <text evidence="1 5">Carbohydrate metabolism; hexose metabolism.</text>
</comment>
<dbReference type="OrthoDB" id="9779408at2"/>
<dbReference type="Pfam" id="PF01263">
    <property type="entry name" value="Aldose_epim"/>
    <property type="match status" value="1"/>
</dbReference>
<proteinExistence type="inferred from homology"/>
<dbReference type="GO" id="GO:0033499">
    <property type="term" value="P:galactose catabolic process via UDP-galactose, Leloir pathway"/>
    <property type="evidence" value="ECO:0007669"/>
    <property type="project" value="TreeGrafter"/>
</dbReference>
<dbReference type="NCBIfam" id="NF008277">
    <property type="entry name" value="PRK11055.1"/>
    <property type="match status" value="1"/>
</dbReference>
<evidence type="ECO:0000256" key="5">
    <source>
        <dbReference type="PIRNR" id="PIRNR005096"/>
    </source>
</evidence>
<feature type="binding site" evidence="7">
    <location>
        <position position="275"/>
    </location>
    <ligand>
        <name>beta-D-galactose</name>
        <dbReference type="ChEBI" id="CHEBI:27667"/>
    </ligand>
</feature>
<dbReference type="InterPro" id="IPR047215">
    <property type="entry name" value="Galactose_mutarotase-like"/>
</dbReference>
<dbReference type="AlphaFoldDB" id="A0A7U4J962"/>
<comment type="catalytic activity">
    <reaction evidence="5">
        <text>alpha-D-glucose = beta-D-glucose</text>
        <dbReference type="Rhea" id="RHEA:10264"/>
        <dbReference type="ChEBI" id="CHEBI:15903"/>
        <dbReference type="ChEBI" id="CHEBI:17925"/>
        <dbReference type="EC" id="5.1.3.3"/>
    </reaction>
</comment>
<dbReference type="PANTHER" id="PTHR10091">
    <property type="entry name" value="ALDOSE-1-EPIMERASE"/>
    <property type="match status" value="1"/>
</dbReference>
<dbReference type="EC" id="5.1.3.3" evidence="5"/>
<feature type="active site" description="Proton donor" evidence="6">
    <location>
        <position position="201"/>
    </location>
</feature>
<keyword evidence="4 5" id="KW-0119">Carbohydrate metabolism</keyword>
<comment type="similarity">
    <text evidence="2 5">Belongs to the aldose epimerase family.</text>
</comment>
<dbReference type="InterPro" id="IPR015443">
    <property type="entry name" value="Aldose_1-epimerase"/>
</dbReference>
<keyword evidence="11" id="KW-1185">Reference proteome</keyword>
<evidence type="ECO:0000313" key="10">
    <source>
        <dbReference type="EMBL" id="AJP72518.1"/>
    </source>
</evidence>
<dbReference type="UniPathway" id="UPA00242"/>
<dbReference type="PIRSF" id="PIRSF005096">
    <property type="entry name" value="GALM"/>
    <property type="match status" value="1"/>
</dbReference>
<sequence length="380" mass="40338">MRNWVIAAAAIASTLPAVAQAGEARRAAFGALADGRAVEAVTLSNGHGVRATVISYGAILQSLIVPDRAGKAEEVTLGYADMAGYLKAPNYFGATVGRYANRIKGGSFQIDGTAYTLAKNNGPNALHGGPQGFDKRLWTITSVNDGPTASVVLSYTSADGEEGYPGALTVTATYSLNEKDELSVEYKATTTKATIVNITNHSFFNLGGEASQRGIYGHVLTIPAEATTPVDRTLIPTGELRPVAGTPFDFRKPMVVGARIRDGRDPQIVFGQGYDENFVIARDVSAQPRPHARVEDPVTGRVMEILSNQPGVQLYTGNFLDGTAIGRSGLAYRQGDGIALEPQLFPDTPNQPAFGSARLNPGQTYRNIIVYRFSTAPASN</sequence>
<dbReference type="CDD" id="cd09019">
    <property type="entry name" value="galactose_mutarotase_like"/>
    <property type="match status" value="1"/>
</dbReference>
<keyword evidence="9" id="KW-0732">Signal</keyword>
<dbReference type="SUPFAM" id="SSF74650">
    <property type="entry name" value="Galactose mutarotase-like"/>
    <property type="match status" value="1"/>
</dbReference>
<dbReference type="InterPro" id="IPR011013">
    <property type="entry name" value="Gal_mutarotase_sf_dom"/>
</dbReference>
<evidence type="ECO:0000256" key="6">
    <source>
        <dbReference type="PIRSR" id="PIRSR005096-1"/>
    </source>
</evidence>
<evidence type="ECO:0000256" key="2">
    <source>
        <dbReference type="ARBA" id="ARBA00006206"/>
    </source>
</evidence>
<evidence type="ECO:0000256" key="1">
    <source>
        <dbReference type="ARBA" id="ARBA00005028"/>
    </source>
</evidence>
<evidence type="ECO:0000256" key="9">
    <source>
        <dbReference type="SAM" id="SignalP"/>
    </source>
</evidence>
<dbReference type="GO" id="GO:0006006">
    <property type="term" value="P:glucose metabolic process"/>
    <property type="evidence" value="ECO:0007669"/>
    <property type="project" value="TreeGrafter"/>
</dbReference>
<feature type="binding site" evidence="8">
    <location>
        <begin position="101"/>
        <end position="102"/>
    </location>
    <ligand>
        <name>beta-D-galactose</name>
        <dbReference type="ChEBI" id="CHEBI:27667"/>
    </ligand>
</feature>
<dbReference type="GO" id="GO:0030246">
    <property type="term" value="F:carbohydrate binding"/>
    <property type="evidence" value="ECO:0007669"/>
    <property type="project" value="InterPro"/>
</dbReference>